<proteinExistence type="predicted"/>
<reference evidence="1 2" key="1">
    <citation type="submission" date="2016-04" db="EMBL/GenBank/DDBJ databases">
        <title>A degradative enzymes factory behind the ericoid mycorrhizal symbiosis.</title>
        <authorList>
            <consortium name="DOE Joint Genome Institute"/>
            <person name="Martino E."/>
            <person name="Morin E."/>
            <person name="Grelet G."/>
            <person name="Kuo A."/>
            <person name="Kohler A."/>
            <person name="Daghino S."/>
            <person name="Barry K."/>
            <person name="Choi C."/>
            <person name="Cichocki N."/>
            <person name="Clum A."/>
            <person name="Copeland A."/>
            <person name="Hainaut M."/>
            <person name="Haridas S."/>
            <person name="Labutti K."/>
            <person name="Lindquist E."/>
            <person name="Lipzen A."/>
            <person name="Khouja H.-R."/>
            <person name="Murat C."/>
            <person name="Ohm R."/>
            <person name="Olson A."/>
            <person name="Spatafora J."/>
            <person name="Veneault-Fourrey C."/>
            <person name="Henrissat B."/>
            <person name="Grigoriev I."/>
            <person name="Martin F."/>
            <person name="Perotto S."/>
        </authorList>
    </citation>
    <scope>NUCLEOTIDE SEQUENCE [LARGE SCALE GENOMIC DNA]</scope>
    <source>
        <strain evidence="1 2">E</strain>
    </source>
</reference>
<name>A0A2J6SKH2_9HELO</name>
<dbReference type="EMBL" id="KZ613912">
    <property type="protein sequence ID" value="PMD51272.1"/>
    <property type="molecule type" value="Genomic_DNA"/>
</dbReference>
<gene>
    <name evidence="1" type="ORF">K444DRAFT_228371</name>
</gene>
<protein>
    <submittedName>
        <fullName evidence="1">Uncharacterized protein</fullName>
    </submittedName>
</protein>
<dbReference type="Proteomes" id="UP000235371">
    <property type="component" value="Unassembled WGS sequence"/>
</dbReference>
<organism evidence="1 2">
    <name type="scientific">Hyaloscypha bicolor E</name>
    <dbReference type="NCBI Taxonomy" id="1095630"/>
    <lineage>
        <taxon>Eukaryota</taxon>
        <taxon>Fungi</taxon>
        <taxon>Dikarya</taxon>
        <taxon>Ascomycota</taxon>
        <taxon>Pezizomycotina</taxon>
        <taxon>Leotiomycetes</taxon>
        <taxon>Helotiales</taxon>
        <taxon>Hyaloscyphaceae</taxon>
        <taxon>Hyaloscypha</taxon>
        <taxon>Hyaloscypha bicolor</taxon>
    </lineage>
</organism>
<keyword evidence="2" id="KW-1185">Reference proteome</keyword>
<dbReference type="OrthoDB" id="2119662at2759"/>
<evidence type="ECO:0000313" key="1">
    <source>
        <dbReference type="EMBL" id="PMD51272.1"/>
    </source>
</evidence>
<accession>A0A2J6SKH2</accession>
<sequence length="180" mass="20763">MTRYARYEILYTGPPTDEEFEDLITDVYEAILFYSIEINDYLKQCAEAVLSLDGRTISDIKKTIDSADERAQYSLKTVEGKCDQESLAQILQKIDSGINPVYHLTKRLLRILSEDNSMTLGWLPGNESGDQNHIDIQNKISHLQNPGEWLRKLDKFKEWRNSKVSCGIWLKGALEQVKLY</sequence>
<evidence type="ECO:0000313" key="2">
    <source>
        <dbReference type="Proteomes" id="UP000235371"/>
    </source>
</evidence>
<dbReference type="InParanoid" id="A0A2J6SKH2"/>
<dbReference type="RefSeq" id="XP_024728176.1">
    <property type="nucleotide sequence ID" value="XM_024871204.1"/>
</dbReference>
<dbReference type="GeneID" id="36579286"/>
<dbReference type="AlphaFoldDB" id="A0A2J6SKH2"/>